<name>A0AAD9XMG8_9ROSI</name>
<dbReference type="AlphaFoldDB" id="A0AAD9XMG8"/>
<feature type="domain" description="CCHC-type" evidence="2">
    <location>
        <begin position="12"/>
        <end position="26"/>
    </location>
</feature>
<evidence type="ECO:0000313" key="3">
    <source>
        <dbReference type="EMBL" id="KAK2661907.1"/>
    </source>
</evidence>
<evidence type="ECO:0000313" key="4">
    <source>
        <dbReference type="Proteomes" id="UP001280121"/>
    </source>
</evidence>
<dbReference type="InterPro" id="IPR036875">
    <property type="entry name" value="Znf_CCHC_sf"/>
</dbReference>
<dbReference type="SUPFAM" id="SSF57756">
    <property type="entry name" value="Retrovirus zinc finger-like domains"/>
    <property type="match status" value="1"/>
</dbReference>
<evidence type="ECO:0000256" key="1">
    <source>
        <dbReference type="PROSITE-ProRule" id="PRU00047"/>
    </source>
</evidence>
<keyword evidence="1" id="KW-0863">Zinc-finger</keyword>
<dbReference type="InterPro" id="IPR001878">
    <property type="entry name" value="Znf_CCHC"/>
</dbReference>
<dbReference type="Proteomes" id="UP001280121">
    <property type="component" value="Unassembled WGS sequence"/>
</dbReference>
<accession>A0AAD9XMG8</accession>
<keyword evidence="4" id="KW-1185">Reference proteome</keyword>
<reference evidence="3" key="1">
    <citation type="journal article" date="2023" name="Plant J.">
        <title>Genome sequences and population genomics provide insights into the demographic history, inbreeding, and mutation load of two 'living fossil' tree species of Dipteronia.</title>
        <authorList>
            <person name="Feng Y."/>
            <person name="Comes H.P."/>
            <person name="Chen J."/>
            <person name="Zhu S."/>
            <person name="Lu R."/>
            <person name="Zhang X."/>
            <person name="Li P."/>
            <person name="Qiu J."/>
            <person name="Olsen K.M."/>
            <person name="Qiu Y."/>
        </authorList>
    </citation>
    <scope>NUCLEOTIDE SEQUENCE</scope>
    <source>
        <strain evidence="3">KIB01</strain>
    </source>
</reference>
<keyword evidence="1" id="KW-0862">Zinc</keyword>
<organism evidence="3 4">
    <name type="scientific">Dipteronia dyeriana</name>
    <dbReference type="NCBI Taxonomy" id="168575"/>
    <lineage>
        <taxon>Eukaryota</taxon>
        <taxon>Viridiplantae</taxon>
        <taxon>Streptophyta</taxon>
        <taxon>Embryophyta</taxon>
        <taxon>Tracheophyta</taxon>
        <taxon>Spermatophyta</taxon>
        <taxon>Magnoliopsida</taxon>
        <taxon>eudicotyledons</taxon>
        <taxon>Gunneridae</taxon>
        <taxon>Pentapetalae</taxon>
        <taxon>rosids</taxon>
        <taxon>malvids</taxon>
        <taxon>Sapindales</taxon>
        <taxon>Sapindaceae</taxon>
        <taxon>Hippocastanoideae</taxon>
        <taxon>Acereae</taxon>
        <taxon>Dipteronia</taxon>
    </lineage>
</organism>
<dbReference type="GO" id="GO:0008270">
    <property type="term" value="F:zinc ion binding"/>
    <property type="evidence" value="ECO:0007669"/>
    <property type="project" value="UniProtKB-KW"/>
</dbReference>
<protein>
    <recommendedName>
        <fullName evidence="2">CCHC-type domain-containing protein</fullName>
    </recommendedName>
</protein>
<dbReference type="EMBL" id="JANJYI010000001">
    <property type="protein sequence ID" value="KAK2661907.1"/>
    <property type="molecule type" value="Genomic_DNA"/>
</dbReference>
<dbReference type="GO" id="GO:0003676">
    <property type="term" value="F:nucleic acid binding"/>
    <property type="evidence" value="ECO:0007669"/>
    <property type="project" value="InterPro"/>
</dbReference>
<proteinExistence type="predicted"/>
<gene>
    <name evidence="3" type="ORF">Ddye_000481</name>
</gene>
<keyword evidence="1" id="KW-0479">Metal-binding</keyword>
<comment type="caution">
    <text evidence="3">The sequence shown here is derived from an EMBL/GenBank/DDBJ whole genome shotgun (WGS) entry which is preliminary data.</text>
</comment>
<dbReference type="PROSITE" id="PS50158">
    <property type="entry name" value="ZF_CCHC"/>
    <property type="match status" value="1"/>
</dbReference>
<evidence type="ECO:0000259" key="2">
    <source>
        <dbReference type="PROSITE" id="PS50158"/>
    </source>
</evidence>
<sequence>MLLRYERLQEYCFKCKRIGHGIRDCPVDGDNKEVMSKNNYRLCMWLRTGSPPKKPQNHFGRHEFLSSGNYVGTHNTKDSRLNNGRLQDCWWNLKVLQEGKADDWKVSTSRPPWREKEKRPLISNDGYMGRREDLSFKAGKNLLKEVENDVAMCIDARVSVGKIRRRVVKDRSVMKHRRPWRRLEQTGKRTDNGFATDLRTSKKKARVRRNRIKGLEKESGYGNGQSSSVLLEGKNMVEGKKIETEEIETRCGLSEMVDVLEIEGGANEMEDIKMKIQVCGECWRSGMNRKGKTLGGISWIEGMQFFHAKTTTRRARNFIRGINDGDGCWREGLEEIKEVITQYFSDLFKSSNPSRSASEAIMKGISKAFSVQIVRYLDKVFTGEEIKRAVFGMGPLKAPRKDGFLAVFYQKN</sequence>